<protein>
    <submittedName>
        <fullName evidence="8">MYO5C protein</fullName>
    </submittedName>
</protein>
<dbReference type="SMART" id="SM00242">
    <property type="entry name" value="MYSc"/>
    <property type="match status" value="1"/>
</dbReference>
<keyword evidence="1 6" id="KW-0547">Nucleotide-binding</keyword>
<dbReference type="GO" id="GO:0005524">
    <property type="term" value="F:ATP binding"/>
    <property type="evidence" value="ECO:0007669"/>
    <property type="project" value="UniProtKB-UniRule"/>
</dbReference>
<dbReference type="PRINTS" id="PR00193">
    <property type="entry name" value="MYOSINHEAVY"/>
</dbReference>
<dbReference type="OrthoDB" id="6108017at2759"/>
<dbReference type="GO" id="GO:0016459">
    <property type="term" value="C:myosin complex"/>
    <property type="evidence" value="ECO:0007669"/>
    <property type="project" value="UniProtKB-KW"/>
</dbReference>
<evidence type="ECO:0000256" key="6">
    <source>
        <dbReference type="PROSITE-ProRule" id="PRU00782"/>
    </source>
</evidence>
<keyword evidence="3 6" id="KW-0518">Myosin</keyword>
<evidence type="ECO:0000256" key="3">
    <source>
        <dbReference type="ARBA" id="ARBA00023123"/>
    </source>
</evidence>
<gene>
    <name evidence="8" type="primary">MYO5C</name>
    <name evidence="8" type="ORF">SNEC2469_LOCUS10575</name>
</gene>
<evidence type="ECO:0000313" key="8">
    <source>
        <dbReference type="EMBL" id="CAE7389367.1"/>
    </source>
</evidence>
<dbReference type="InterPro" id="IPR036961">
    <property type="entry name" value="Kinesin_motor_dom_sf"/>
</dbReference>
<dbReference type="PROSITE" id="PS51456">
    <property type="entry name" value="MYOSIN_MOTOR"/>
    <property type="match status" value="1"/>
</dbReference>
<comment type="caution">
    <text evidence="8">The sequence shown here is derived from an EMBL/GenBank/DDBJ whole genome shotgun (WGS) entry which is preliminary data.</text>
</comment>
<comment type="similarity">
    <text evidence="6">Belongs to the TRAFAC class myosin-kinesin ATPase superfamily. Myosin family.</text>
</comment>
<dbReference type="GO" id="GO:0051015">
    <property type="term" value="F:actin filament binding"/>
    <property type="evidence" value="ECO:0007669"/>
    <property type="project" value="TreeGrafter"/>
</dbReference>
<organism evidence="8 9">
    <name type="scientific">Symbiodinium necroappetens</name>
    <dbReference type="NCBI Taxonomy" id="1628268"/>
    <lineage>
        <taxon>Eukaryota</taxon>
        <taxon>Sar</taxon>
        <taxon>Alveolata</taxon>
        <taxon>Dinophyceae</taxon>
        <taxon>Suessiales</taxon>
        <taxon>Symbiodiniaceae</taxon>
        <taxon>Symbiodinium</taxon>
    </lineage>
</organism>
<dbReference type="AlphaFoldDB" id="A0A812QDA8"/>
<feature type="binding site" evidence="6">
    <location>
        <begin position="55"/>
        <end position="62"/>
    </location>
    <ligand>
        <name>ATP</name>
        <dbReference type="ChEBI" id="CHEBI:30616"/>
    </ligand>
</feature>
<evidence type="ECO:0000256" key="1">
    <source>
        <dbReference type="ARBA" id="ARBA00022741"/>
    </source>
</evidence>
<proteinExistence type="inferred from homology"/>
<dbReference type="Proteomes" id="UP000601435">
    <property type="component" value="Unassembled WGS sequence"/>
</dbReference>
<keyword evidence="5 6" id="KW-0009">Actin-binding</keyword>
<feature type="domain" description="Myosin motor" evidence="7">
    <location>
        <begin position="1"/>
        <end position="491"/>
    </location>
</feature>
<evidence type="ECO:0000256" key="2">
    <source>
        <dbReference type="ARBA" id="ARBA00022840"/>
    </source>
</evidence>
<accession>A0A812QDA8</accession>
<name>A0A812QDA8_9DINO</name>
<dbReference type="Gene3D" id="3.40.850.10">
    <property type="entry name" value="Kinesin motor domain"/>
    <property type="match status" value="2"/>
</dbReference>
<feature type="region of interest" description="Actin-binding" evidence="6">
    <location>
        <begin position="428"/>
        <end position="450"/>
    </location>
</feature>
<dbReference type="GO" id="GO:0005737">
    <property type="term" value="C:cytoplasm"/>
    <property type="evidence" value="ECO:0007669"/>
    <property type="project" value="TreeGrafter"/>
</dbReference>
<keyword evidence="2 6" id="KW-0067">ATP-binding</keyword>
<keyword evidence="9" id="KW-1185">Reference proteome</keyword>
<evidence type="ECO:0000256" key="4">
    <source>
        <dbReference type="ARBA" id="ARBA00023175"/>
    </source>
</evidence>
<dbReference type="GO" id="GO:0016020">
    <property type="term" value="C:membrane"/>
    <property type="evidence" value="ECO:0007669"/>
    <property type="project" value="TreeGrafter"/>
</dbReference>
<dbReference type="EMBL" id="CAJNJA010016832">
    <property type="protein sequence ID" value="CAE7389367.1"/>
    <property type="molecule type" value="Genomic_DNA"/>
</dbReference>
<dbReference type="Gene3D" id="1.20.58.530">
    <property type="match status" value="1"/>
</dbReference>
<dbReference type="CDD" id="cd00124">
    <property type="entry name" value="MYSc"/>
    <property type="match status" value="1"/>
</dbReference>
<dbReference type="InterPro" id="IPR001609">
    <property type="entry name" value="Myosin_head_motor_dom-like"/>
</dbReference>
<reference evidence="8" key="1">
    <citation type="submission" date="2021-02" db="EMBL/GenBank/DDBJ databases">
        <authorList>
            <person name="Dougan E. K."/>
            <person name="Rhodes N."/>
            <person name="Thang M."/>
            <person name="Chan C."/>
        </authorList>
    </citation>
    <scope>NUCLEOTIDE SEQUENCE</scope>
</reference>
<sequence>MNPYRWFPELYTDDKRKEYLVFDRPKLDPHVYTTSSFAYSGLQETKSNQTILVSGESGAGKTETVKILMAHLAFMASSDDTSHIKRIVESNPLLESFGNAQTVRNDNSSRFGKFIELQLDSGCRLEGRVNKLSWKFSSIAEVLSARILAFRGGKPYLLQGAMFALFCTFEERNFHIFYQMLAADAETRTAIGLGDSSLSRDESSKLADCAGQAAAAAQVLAVDAGHPGSIGWWSRSAKQLVRHLSARLALSDIFGFESFAINRFEQLCINYANEKLQQKFTHDVFKAVQQEYTAEGIPWDRIEFKDNAPILALIESKLGIVAMLNEECVRPKGSNENFVSKLLSVHKEDGAFSVPKLGKMRELQFCIRHYAGEVMYTAEGWLDRNNDTVSEDVINLMRGSGNELLASLFTEESKAKRDTVVTKFKTSLSQLMETIGQTNTQYVRCIKPNQNKSPREVNNEMVVDQLRCAGVIEAIRISRAGFPARMPLRAT</sequence>
<evidence type="ECO:0000259" key="7">
    <source>
        <dbReference type="PROSITE" id="PS51456"/>
    </source>
</evidence>
<dbReference type="Pfam" id="PF00063">
    <property type="entry name" value="Myosin_head"/>
    <property type="match status" value="2"/>
</dbReference>
<evidence type="ECO:0000313" key="9">
    <source>
        <dbReference type="Proteomes" id="UP000601435"/>
    </source>
</evidence>
<dbReference type="PANTHER" id="PTHR13140:SF706">
    <property type="entry name" value="DILUTE CLASS UNCONVENTIONAL MYOSIN, ISOFORM C"/>
    <property type="match status" value="1"/>
</dbReference>
<dbReference type="SUPFAM" id="SSF52540">
    <property type="entry name" value="P-loop containing nucleoside triphosphate hydrolases"/>
    <property type="match status" value="1"/>
</dbReference>
<dbReference type="GO" id="GO:0007015">
    <property type="term" value="P:actin filament organization"/>
    <property type="evidence" value="ECO:0007669"/>
    <property type="project" value="TreeGrafter"/>
</dbReference>
<evidence type="ECO:0000256" key="5">
    <source>
        <dbReference type="ARBA" id="ARBA00023203"/>
    </source>
</evidence>
<dbReference type="Gene3D" id="1.10.10.820">
    <property type="match status" value="1"/>
</dbReference>
<dbReference type="GO" id="GO:0000146">
    <property type="term" value="F:microfilament motor activity"/>
    <property type="evidence" value="ECO:0007669"/>
    <property type="project" value="TreeGrafter"/>
</dbReference>
<dbReference type="PANTHER" id="PTHR13140">
    <property type="entry name" value="MYOSIN"/>
    <property type="match status" value="1"/>
</dbReference>
<keyword evidence="4 6" id="KW-0505">Motor protein</keyword>
<dbReference type="InterPro" id="IPR027417">
    <property type="entry name" value="P-loop_NTPase"/>
</dbReference>